<dbReference type="Proteomes" id="UP001168990">
    <property type="component" value="Unassembled WGS sequence"/>
</dbReference>
<feature type="compositionally biased region" description="Polar residues" evidence="1">
    <location>
        <begin position="751"/>
        <end position="760"/>
    </location>
</feature>
<feature type="compositionally biased region" description="Polar residues" evidence="1">
    <location>
        <begin position="658"/>
        <end position="675"/>
    </location>
</feature>
<name>A0AA39C6X6_9HYME</name>
<feature type="compositionally biased region" description="Low complexity" evidence="1">
    <location>
        <begin position="761"/>
        <end position="775"/>
    </location>
</feature>
<accession>A0AA39C6X6</accession>
<evidence type="ECO:0000256" key="1">
    <source>
        <dbReference type="SAM" id="MobiDB-lite"/>
    </source>
</evidence>
<feature type="region of interest" description="Disordered" evidence="1">
    <location>
        <begin position="748"/>
        <end position="863"/>
    </location>
</feature>
<feature type="region of interest" description="Disordered" evidence="1">
    <location>
        <begin position="658"/>
        <end position="686"/>
    </location>
</feature>
<feature type="region of interest" description="Disordered" evidence="1">
    <location>
        <begin position="369"/>
        <end position="405"/>
    </location>
</feature>
<feature type="compositionally biased region" description="Basic and acidic residues" evidence="1">
    <location>
        <begin position="783"/>
        <end position="792"/>
    </location>
</feature>
<dbReference type="AlphaFoldDB" id="A0AA39C6X6"/>
<proteinExistence type="predicted"/>
<protein>
    <submittedName>
        <fullName evidence="2">Uncharacterized protein</fullName>
    </submittedName>
</protein>
<comment type="caution">
    <text evidence="2">The sequence shown here is derived from an EMBL/GenBank/DDBJ whole genome shotgun (WGS) entry which is preliminary data.</text>
</comment>
<dbReference type="EMBL" id="JAQQBS010001424">
    <property type="protein sequence ID" value="KAK0158862.1"/>
    <property type="molecule type" value="Genomic_DNA"/>
</dbReference>
<reference evidence="2" key="1">
    <citation type="journal article" date="2023" name="bioRxiv">
        <title>Scaffold-level genome assemblies of two parasitoid biocontrol wasps reveal the parthenogenesis mechanism and an associated novel virus.</title>
        <authorList>
            <person name="Inwood S."/>
            <person name="Skelly J."/>
            <person name="Guhlin J."/>
            <person name="Harrop T."/>
            <person name="Goldson S."/>
            <person name="Dearden P."/>
        </authorList>
    </citation>
    <scope>NUCLEOTIDE SEQUENCE</scope>
    <source>
        <strain evidence="2">Irish</strain>
        <tissue evidence="2">Whole body</tissue>
    </source>
</reference>
<sequence>MSSDTKYEDGAFALDPDDAALHDVIDINEIDMNDQENWLLQCNDSYSKGDVDDIRIWLQQTYPHDETYSDCINDVNKQLIDTRTWTRPKKRFSRLSFESIKEVTSPPTLQSMKSDVWQLSNDELLNDHSDKQQLELDSNKNSDEMIPPILRLSMAGSSNLGHLTTGQESLEAFLNMSQSNGIDSFINMEAPEFNETFVNTTRPSIMSTSSSSIYTRDDNNCSMNQSIGMADSQILTDSMMHTSMFNDMSEMNFNDAFANDNANVSVIENPNYSADKFDQTIISGEDTFIYSTLKSNEKKMNATFTPRKMSDALNTQSFIINQTFDADSCETNHLSYIVIKETESIDDKYLDCLDTVNEENVKVELNTTFDAGSSSSHDSINSTLTLSPRRSGNSSKTSNDNVEPLESLNMTYSENENESPDDLAYKINKTYQTSPNSLKTIKSTVKTPLSTNNQQLNYINSTFVTETRINDETFDENVPSMPPPTNRYQTYRRNPMETKKKNLPQLDTTYDQNFIPPNPPPPVNRYQTYRKNSAPISQTKSTHVISSDNRPEVIGNQAKSLENLVGIKSNMQIPRKLHVPKNFSRLPQSLQKSNPNLPSTNGLKMAAIPTRISNFGFNRQRQIKSGDPSLTSKLYSIAKLSKCGSEQILVTSTNNSEYLENRGSTESIESTQSAHSAPDLDDRLSTCSDSSHNSYCRRTMNIDELKKIAQRQEESLEHECMAERKILENTWIADESNLPSPILKDCRMMNSRGSSPNSADSTLKTSSPLLSPTESIKLLNANTRDELSDDKTTCNSAESEQTKKLMMPNKPPRIPELKYGVRPPLNRGTNPTRGIPRPVSRIPAPKFTRASVKSHMETKKNIL</sequence>
<organism evidence="2 3">
    <name type="scientific">Microctonus aethiopoides</name>
    <dbReference type="NCBI Taxonomy" id="144406"/>
    <lineage>
        <taxon>Eukaryota</taxon>
        <taxon>Metazoa</taxon>
        <taxon>Ecdysozoa</taxon>
        <taxon>Arthropoda</taxon>
        <taxon>Hexapoda</taxon>
        <taxon>Insecta</taxon>
        <taxon>Pterygota</taxon>
        <taxon>Neoptera</taxon>
        <taxon>Endopterygota</taxon>
        <taxon>Hymenoptera</taxon>
        <taxon>Apocrita</taxon>
        <taxon>Ichneumonoidea</taxon>
        <taxon>Braconidae</taxon>
        <taxon>Euphorinae</taxon>
        <taxon>Microctonus</taxon>
    </lineage>
</organism>
<gene>
    <name evidence="2" type="ORF">PV328_009805</name>
</gene>
<feature type="compositionally biased region" description="Polar residues" evidence="1">
    <location>
        <begin position="369"/>
        <end position="401"/>
    </location>
</feature>
<feature type="compositionally biased region" description="Basic and acidic residues" evidence="1">
    <location>
        <begin position="854"/>
        <end position="863"/>
    </location>
</feature>
<reference evidence="2" key="2">
    <citation type="submission" date="2023-03" db="EMBL/GenBank/DDBJ databases">
        <authorList>
            <person name="Inwood S.N."/>
            <person name="Skelly J.G."/>
            <person name="Guhlin J."/>
            <person name="Harrop T.W.R."/>
            <person name="Goldson S.G."/>
            <person name="Dearden P.K."/>
        </authorList>
    </citation>
    <scope>NUCLEOTIDE SEQUENCE</scope>
    <source>
        <strain evidence="2">Irish</strain>
        <tissue evidence="2">Whole body</tissue>
    </source>
</reference>
<evidence type="ECO:0000313" key="3">
    <source>
        <dbReference type="Proteomes" id="UP001168990"/>
    </source>
</evidence>
<keyword evidence="3" id="KW-1185">Reference proteome</keyword>
<evidence type="ECO:0000313" key="2">
    <source>
        <dbReference type="EMBL" id="KAK0158862.1"/>
    </source>
</evidence>